<dbReference type="Gene3D" id="3.30.420.10">
    <property type="entry name" value="Ribonuclease H-like superfamily/Ribonuclease H"/>
    <property type="match status" value="1"/>
</dbReference>
<dbReference type="GO" id="GO:0003676">
    <property type="term" value="F:nucleic acid binding"/>
    <property type="evidence" value="ECO:0007669"/>
    <property type="project" value="InterPro"/>
</dbReference>
<dbReference type="InterPro" id="IPR038717">
    <property type="entry name" value="Tc1-like_DDE_dom"/>
</dbReference>
<sequence>MIGYQSINCQSYVEATKKSNAYTFLISLCKFRILNSENETCSKLITEAINHPNLLEENIKKEISKDLSSEYELINKINDKLYDDNSKEKSLESIRRICNKEDLNNKAKIERRKRININNNLENPKIKELTSKEKRINIVLDNARIHTAKMIQKAAEILNINLIFLRPYCLDLNPIEDVWRVIKKTIYKTTYNSTKELINLFEEKFYEIIESKSFYENWLELNGINF</sequence>
<dbReference type="RefSeq" id="WP_303736940.1">
    <property type="nucleotide sequence ID" value="NZ_SUTE01000043.1"/>
</dbReference>
<accession>A0A8T3VFQ4</accession>
<reference evidence="2" key="1">
    <citation type="submission" date="2019-04" db="EMBL/GenBank/DDBJ databases">
        <title>Evolution of Biomass-Degrading Anaerobic Consortia Revealed by Metagenomics.</title>
        <authorList>
            <person name="Peng X."/>
        </authorList>
    </citation>
    <scope>NUCLEOTIDE SEQUENCE</scope>
    <source>
        <strain evidence="2">SIG12</strain>
    </source>
</reference>
<evidence type="ECO:0000313" key="3">
    <source>
        <dbReference type="Proteomes" id="UP000762703"/>
    </source>
</evidence>
<protein>
    <submittedName>
        <fullName evidence="2">Transposase</fullName>
    </submittedName>
</protein>
<dbReference type="Proteomes" id="UP000762703">
    <property type="component" value="Unassembled WGS sequence"/>
</dbReference>
<proteinExistence type="predicted"/>
<evidence type="ECO:0000313" key="2">
    <source>
        <dbReference type="EMBL" id="MBE6505295.1"/>
    </source>
</evidence>
<gene>
    <name evidence="2" type="ORF">E7Z73_06090</name>
</gene>
<organism evidence="2 3">
    <name type="scientific">Methanobrevibacter millerae</name>
    <dbReference type="NCBI Taxonomy" id="230361"/>
    <lineage>
        <taxon>Archaea</taxon>
        <taxon>Methanobacteriati</taxon>
        <taxon>Methanobacteriota</taxon>
        <taxon>Methanomada group</taxon>
        <taxon>Methanobacteria</taxon>
        <taxon>Methanobacteriales</taxon>
        <taxon>Methanobacteriaceae</taxon>
        <taxon>Methanobrevibacter</taxon>
    </lineage>
</organism>
<comment type="caution">
    <text evidence="2">The sequence shown here is derived from an EMBL/GenBank/DDBJ whole genome shotgun (WGS) entry which is preliminary data.</text>
</comment>
<dbReference type="Pfam" id="PF13358">
    <property type="entry name" value="DDE_3"/>
    <property type="match status" value="1"/>
</dbReference>
<name>A0A8T3VFQ4_9EURY</name>
<feature type="domain" description="Tc1-like transposase DDE" evidence="1">
    <location>
        <begin position="125"/>
        <end position="197"/>
    </location>
</feature>
<dbReference type="AlphaFoldDB" id="A0A8T3VFQ4"/>
<dbReference type="EMBL" id="SUTE01000043">
    <property type="protein sequence ID" value="MBE6505295.1"/>
    <property type="molecule type" value="Genomic_DNA"/>
</dbReference>
<evidence type="ECO:0000259" key="1">
    <source>
        <dbReference type="Pfam" id="PF13358"/>
    </source>
</evidence>
<dbReference type="InterPro" id="IPR036397">
    <property type="entry name" value="RNaseH_sf"/>
</dbReference>